<feature type="domain" description="DUF4382" evidence="2">
    <location>
        <begin position="27"/>
        <end position="162"/>
    </location>
</feature>
<sequence length="262" mass="28617">MKKFKLLIFIFLGFAIACTGPDESPKALVNVFLIDAPAQWDSVVVELQGVELEFVPNGREGQVEKVFLPYELADKFVDLSQLVGGVVLPVGRTEINLGNITGAFLKLGPTNTLYQGDKGYPLTLPNGESDYFGKLQIDLQSGVSYDLIVDFDLEKSIRQTSSSPIKFDFNPSISIYSGIGKGDVQGTISPSSLSPAIYLIQGTDSISTHTNTSGTFRFRTEPGNYTIFIDPKNSSYRTDTLLNVEIQEGKLNSLSPITLSKK</sequence>
<keyword evidence="1" id="KW-0732">Signal</keyword>
<keyword evidence="4" id="KW-1185">Reference proteome</keyword>
<evidence type="ECO:0000313" key="3">
    <source>
        <dbReference type="EMBL" id="TDQ17148.1"/>
    </source>
</evidence>
<accession>A0A4R6T871</accession>
<feature type="chain" id="PRO_5020951900" evidence="1">
    <location>
        <begin position="18"/>
        <end position="262"/>
    </location>
</feature>
<proteinExistence type="predicted"/>
<dbReference type="InterPro" id="IPR025491">
    <property type="entry name" value="DUF4382"/>
</dbReference>
<dbReference type="AlphaFoldDB" id="A0A4R6T871"/>
<dbReference type="RefSeq" id="WP_166637292.1">
    <property type="nucleotide sequence ID" value="NZ_SNYF01000006.1"/>
</dbReference>
<evidence type="ECO:0000313" key="4">
    <source>
        <dbReference type="Proteomes" id="UP000294535"/>
    </source>
</evidence>
<dbReference type="EMBL" id="SNYF01000006">
    <property type="protein sequence ID" value="TDQ17148.1"/>
    <property type="molecule type" value="Genomic_DNA"/>
</dbReference>
<comment type="caution">
    <text evidence="3">The sequence shown here is derived from an EMBL/GenBank/DDBJ whole genome shotgun (WGS) entry which is preliminary data.</text>
</comment>
<dbReference type="Proteomes" id="UP000294535">
    <property type="component" value="Unassembled WGS sequence"/>
</dbReference>
<protein>
    <submittedName>
        <fullName evidence="3">Uncharacterized protein DUF4382</fullName>
    </submittedName>
</protein>
<gene>
    <name evidence="3" type="ORF">DFQ04_1800</name>
</gene>
<evidence type="ECO:0000256" key="1">
    <source>
        <dbReference type="SAM" id="SignalP"/>
    </source>
</evidence>
<dbReference type="Pfam" id="PF14321">
    <property type="entry name" value="DUF4382"/>
    <property type="match status" value="1"/>
</dbReference>
<dbReference type="PROSITE" id="PS51257">
    <property type="entry name" value="PROKAR_LIPOPROTEIN"/>
    <property type="match status" value="1"/>
</dbReference>
<organism evidence="3 4">
    <name type="scientific">Algoriphagus boseongensis</name>
    <dbReference type="NCBI Taxonomy" id="1442587"/>
    <lineage>
        <taxon>Bacteria</taxon>
        <taxon>Pseudomonadati</taxon>
        <taxon>Bacteroidota</taxon>
        <taxon>Cytophagia</taxon>
        <taxon>Cytophagales</taxon>
        <taxon>Cyclobacteriaceae</taxon>
        <taxon>Algoriphagus</taxon>
    </lineage>
</organism>
<reference evidence="3 4" key="1">
    <citation type="submission" date="2019-03" db="EMBL/GenBank/DDBJ databases">
        <title>Genomic Encyclopedia of Type Strains, Phase III (KMG-III): the genomes of soil and plant-associated and newly described type strains.</title>
        <authorList>
            <person name="Whitman W."/>
        </authorList>
    </citation>
    <scope>NUCLEOTIDE SEQUENCE [LARGE SCALE GENOMIC DNA]</scope>
    <source>
        <strain evidence="3 4">CECT 8446</strain>
    </source>
</reference>
<name>A0A4R6T871_9BACT</name>
<feature type="signal peptide" evidence="1">
    <location>
        <begin position="1"/>
        <end position="17"/>
    </location>
</feature>
<evidence type="ECO:0000259" key="2">
    <source>
        <dbReference type="Pfam" id="PF14321"/>
    </source>
</evidence>